<feature type="transmembrane region" description="Helical" evidence="1">
    <location>
        <begin position="6"/>
        <end position="27"/>
    </location>
</feature>
<keyword evidence="1" id="KW-0472">Membrane</keyword>
<reference evidence="2 3" key="1">
    <citation type="journal article" date="2015" name="Genome Biol.">
        <title>Comparative genomics of Steinernema reveals deeply conserved gene regulatory networks.</title>
        <authorList>
            <person name="Dillman A.R."/>
            <person name="Macchietto M."/>
            <person name="Porter C.F."/>
            <person name="Rogers A."/>
            <person name="Williams B."/>
            <person name="Antoshechkin I."/>
            <person name="Lee M.M."/>
            <person name="Goodwin Z."/>
            <person name="Lu X."/>
            <person name="Lewis E.E."/>
            <person name="Goodrich-Blair H."/>
            <person name="Stock S.P."/>
            <person name="Adams B.J."/>
            <person name="Sternberg P.W."/>
            <person name="Mortazavi A."/>
        </authorList>
    </citation>
    <scope>NUCLEOTIDE SEQUENCE [LARGE SCALE GENOMIC DNA]</scope>
    <source>
        <strain evidence="2 3">ALL</strain>
    </source>
</reference>
<dbReference type="AlphaFoldDB" id="A0A4V6A0H1"/>
<keyword evidence="1" id="KW-0812">Transmembrane</keyword>
<sequence length="129" mass="14400">MGYNNISITVLLAFLYSAMLLKIYLTTRQSGGQVQIQKSIFYQAGFICLLNAFPALIYLYMQFFSAPEWLIAAGHFAWQGSNGGPAFVYVLCNKTIQKHVLTMFGFGKRRIKNTVSNIGPMSEIPPTSC</sequence>
<dbReference type="PANTHER" id="PTHR23021:SF11">
    <property type="entry name" value="SERPENTINE RECEPTOR, CLASS T"/>
    <property type="match status" value="1"/>
</dbReference>
<accession>A0A4V6A0H1</accession>
<keyword evidence="1" id="KW-1133">Transmembrane helix</keyword>
<evidence type="ECO:0000256" key="1">
    <source>
        <dbReference type="SAM" id="Phobius"/>
    </source>
</evidence>
<name>A0A4V6A0H1_STECR</name>
<organism evidence="2 3">
    <name type="scientific">Steinernema carpocapsae</name>
    <name type="common">Entomopathogenic nematode</name>
    <dbReference type="NCBI Taxonomy" id="34508"/>
    <lineage>
        <taxon>Eukaryota</taxon>
        <taxon>Metazoa</taxon>
        <taxon>Ecdysozoa</taxon>
        <taxon>Nematoda</taxon>
        <taxon>Chromadorea</taxon>
        <taxon>Rhabditida</taxon>
        <taxon>Tylenchina</taxon>
        <taxon>Panagrolaimomorpha</taxon>
        <taxon>Strongyloidoidea</taxon>
        <taxon>Steinernematidae</taxon>
        <taxon>Steinernema</taxon>
    </lineage>
</organism>
<proteinExistence type="predicted"/>
<evidence type="ECO:0000313" key="3">
    <source>
        <dbReference type="Proteomes" id="UP000298663"/>
    </source>
</evidence>
<dbReference type="Pfam" id="PF10321">
    <property type="entry name" value="7TM_GPCR_Srt"/>
    <property type="match status" value="1"/>
</dbReference>
<dbReference type="Proteomes" id="UP000298663">
    <property type="component" value="Unassembled WGS sequence"/>
</dbReference>
<reference evidence="2 3" key="2">
    <citation type="journal article" date="2019" name="G3 (Bethesda)">
        <title>Hybrid Assembly of the Genome of the Entomopathogenic Nematode Steinernema carpocapsae Identifies the X-Chromosome.</title>
        <authorList>
            <person name="Serra L."/>
            <person name="Macchietto M."/>
            <person name="Macias-Munoz A."/>
            <person name="McGill C.J."/>
            <person name="Rodriguez I.M."/>
            <person name="Rodriguez B."/>
            <person name="Murad R."/>
            <person name="Mortazavi A."/>
        </authorList>
    </citation>
    <scope>NUCLEOTIDE SEQUENCE [LARGE SCALE GENOMIC DNA]</scope>
    <source>
        <strain evidence="2 3">ALL</strain>
    </source>
</reference>
<keyword evidence="3" id="KW-1185">Reference proteome</keyword>
<gene>
    <name evidence="2" type="ORF">L596_019193</name>
</gene>
<comment type="caution">
    <text evidence="2">The sequence shown here is derived from an EMBL/GenBank/DDBJ whole genome shotgun (WGS) entry which is preliminary data.</text>
</comment>
<dbReference type="SUPFAM" id="SSF81321">
    <property type="entry name" value="Family A G protein-coupled receptor-like"/>
    <property type="match status" value="1"/>
</dbReference>
<feature type="transmembrane region" description="Helical" evidence="1">
    <location>
        <begin position="39"/>
        <end position="61"/>
    </location>
</feature>
<dbReference type="InterPro" id="IPR019425">
    <property type="entry name" value="7TM_GPCR_serpentine_rcpt_Srt"/>
</dbReference>
<dbReference type="EMBL" id="AZBU02000006">
    <property type="protein sequence ID" value="TKR71625.1"/>
    <property type="molecule type" value="Genomic_DNA"/>
</dbReference>
<dbReference type="OrthoDB" id="5843372at2759"/>
<dbReference type="STRING" id="34508.A0A4V6A0H1"/>
<dbReference type="PANTHER" id="PTHR23021">
    <property type="entry name" value="SERPENTINE RECEPTOR, CLASS T"/>
    <property type="match status" value="1"/>
</dbReference>
<protein>
    <submittedName>
        <fullName evidence="2">Uncharacterized protein</fullName>
    </submittedName>
</protein>
<evidence type="ECO:0000313" key="2">
    <source>
        <dbReference type="EMBL" id="TKR71625.1"/>
    </source>
</evidence>